<name>A0A5J5BPL4_9ASTE</name>
<gene>
    <name evidence="1" type="ORF">F0562_019877</name>
</gene>
<sequence length="72" mass="8639">MNALFSLLYSVPNFPSQLSTLFRREGHHELHFLLNHILTDFNLLCQQQWRPHLWLQNLKLPWASNHITYQVA</sequence>
<dbReference type="AlphaFoldDB" id="A0A5J5BPL4"/>
<dbReference type="EMBL" id="CM018033">
    <property type="protein sequence ID" value="KAA8545093.1"/>
    <property type="molecule type" value="Genomic_DNA"/>
</dbReference>
<protein>
    <submittedName>
        <fullName evidence="1">Uncharacterized protein</fullName>
    </submittedName>
</protein>
<reference evidence="1 2" key="1">
    <citation type="submission" date="2019-09" db="EMBL/GenBank/DDBJ databases">
        <title>A chromosome-level genome assembly of the Chinese tupelo Nyssa sinensis.</title>
        <authorList>
            <person name="Yang X."/>
            <person name="Kang M."/>
            <person name="Yang Y."/>
            <person name="Xiong H."/>
            <person name="Wang M."/>
            <person name="Zhang Z."/>
            <person name="Wang Z."/>
            <person name="Wu H."/>
            <person name="Ma T."/>
            <person name="Liu J."/>
            <person name="Xi Z."/>
        </authorList>
    </citation>
    <scope>NUCLEOTIDE SEQUENCE [LARGE SCALE GENOMIC DNA]</scope>
    <source>
        <strain evidence="1">J267</strain>
        <tissue evidence="1">Leaf</tissue>
    </source>
</reference>
<evidence type="ECO:0000313" key="2">
    <source>
        <dbReference type="Proteomes" id="UP000325577"/>
    </source>
</evidence>
<accession>A0A5J5BPL4</accession>
<dbReference type="Proteomes" id="UP000325577">
    <property type="component" value="Linkage Group LG10"/>
</dbReference>
<evidence type="ECO:0000313" key="1">
    <source>
        <dbReference type="EMBL" id="KAA8545093.1"/>
    </source>
</evidence>
<proteinExistence type="predicted"/>
<organism evidence="1 2">
    <name type="scientific">Nyssa sinensis</name>
    <dbReference type="NCBI Taxonomy" id="561372"/>
    <lineage>
        <taxon>Eukaryota</taxon>
        <taxon>Viridiplantae</taxon>
        <taxon>Streptophyta</taxon>
        <taxon>Embryophyta</taxon>
        <taxon>Tracheophyta</taxon>
        <taxon>Spermatophyta</taxon>
        <taxon>Magnoliopsida</taxon>
        <taxon>eudicotyledons</taxon>
        <taxon>Gunneridae</taxon>
        <taxon>Pentapetalae</taxon>
        <taxon>asterids</taxon>
        <taxon>Cornales</taxon>
        <taxon>Nyssaceae</taxon>
        <taxon>Nyssa</taxon>
    </lineage>
</organism>
<keyword evidence="2" id="KW-1185">Reference proteome</keyword>